<comment type="caution">
    <text evidence="1">The sequence shown here is derived from an EMBL/GenBank/DDBJ whole genome shotgun (WGS) entry which is preliminary data.</text>
</comment>
<evidence type="ECO:0000313" key="1">
    <source>
        <dbReference type="EMBL" id="KAK2645964.1"/>
    </source>
</evidence>
<proteinExistence type="predicted"/>
<accession>A0AAD9U262</accession>
<organism evidence="1 2">
    <name type="scientific">Dipteronia dyeriana</name>
    <dbReference type="NCBI Taxonomy" id="168575"/>
    <lineage>
        <taxon>Eukaryota</taxon>
        <taxon>Viridiplantae</taxon>
        <taxon>Streptophyta</taxon>
        <taxon>Embryophyta</taxon>
        <taxon>Tracheophyta</taxon>
        <taxon>Spermatophyta</taxon>
        <taxon>Magnoliopsida</taxon>
        <taxon>eudicotyledons</taxon>
        <taxon>Gunneridae</taxon>
        <taxon>Pentapetalae</taxon>
        <taxon>rosids</taxon>
        <taxon>malvids</taxon>
        <taxon>Sapindales</taxon>
        <taxon>Sapindaceae</taxon>
        <taxon>Hippocastanoideae</taxon>
        <taxon>Acereae</taxon>
        <taxon>Dipteronia</taxon>
    </lineage>
</organism>
<keyword evidence="2" id="KW-1185">Reference proteome</keyword>
<gene>
    <name evidence="1" type="ORF">Ddye_021159</name>
</gene>
<protein>
    <submittedName>
        <fullName evidence="1">Uncharacterized protein</fullName>
    </submittedName>
</protein>
<sequence>MQLKNCKELPITGVIDYIIGILQFWSHDRHTAALKLTTQLTTATDVAIVVKDEEARYMRIYPIIFYTFHVKDGAYSGEIHPVGQPNEWLVLEDIASRIVHPPVGRRGLGRPKQIALRHLERK</sequence>
<evidence type="ECO:0000313" key="2">
    <source>
        <dbReference type="Proteomes" id="UP001280121"/>
    </source>
</evidence>
<dbReference type="Proteomes" id="UP001280121">
    <property type="component" value="Unassembled WGS sequence"/>
</dbReference>
<name>A0AAD9U262_9ROSI</name>
<dbReference type="EMBL" id="JANJYI010000006">
    <property type="protein sequence ID" value="KAK2645964.1"/>
    <property type="molecule type" value="Genomic_DNA"/>
</dbReference>
<dbReference type="AlphaFoldDB" id="A0AAD9U262"/>
<reference evidence="1" key="1">
    <citation type="journal article" date="2023" name="Plant J.">
        <title>Genome sequences and population genomics provide insights into the demographic history, inbreeding, and mutation load of two 'living fossil' tree species of Dipteronia.</title>
        <authorList>
            <person name="Feng Y."/>
            <person name="Comes H.P."/>
            <person name="Chen J."/>
            <person name="Zhu S."/>
            <person name="Lu R."/>
            <person name="Zhang X."/>
            <person name="Li P."/>
            <person name="Qiu J."/>
            <person name="Olsen K.M."/>
            <person name="Qiu Y."/>
        </authorList>
    </citation>
    <scope>NUCLEOTIDE SEQUENCE</scope>
    <source>
        <strain evidence="1">KIB01</strain>
    </source>
</reference>